<dbReference type="InParanoid" id="G4TZ23"/>
<organism evidence="1 2">
    <name type="scientific">Serendipita indica (strain DSM 11827)</name>
    <name type="common">Root endophyte fungus</name>
    <name type="synonym">Piriformospora indica</name>
    <dbReference type="NCBI Taxonomy" id="1109443"/>
    <lineage>
        <taxon>Eukaryota</taxon>
        <taxon>Fungi</taxon>
        <taxon>Dikarya</taxon>
        <taxon>Basidiomycota</taxon>
        <taxon>Agaricomycotina</taxon>
        <taxon>Agaricomycetes</taxon>
        <taxon>Sebacinales</taxon>
        <taxon>Serendipitaceae</taxon>
        <taxon>Serendipita</taxon>
    </lineage>
</organism>
<dbReference type="AlphaFoldDB" id="G4TZ23"/>
<dbReference type="HOGENOM" id="CLU_3423326_0_0_1"/>
<protein>
    <submittedName>
        <fullName evidence="1">Uncharacterized protein</fullName>
    </submittedName>
</protein>
<dbReference type="Proteomes" id="UP000007148">
    <property type="component" value="Unassembled WGS sequence"/>
</dbReference>
<keyword evidence="2" id="KW-1185">Reference proteome</keyword>
<comment type="caution">
    <text evidence="1">The sequence shown here is derived from an EMBL/GenBank/DDBJ whole genome shotgun (WGS) entry which is preliminary data.</text>
</comment>
<evidence type="ECO:0000313" key="2">
    <source>
        <dbReference type="Proteomes" id="UP000007148"/>
    </source>
</evidence>
<dbReference type="EMBL" id="CAFZ01000834">
    <property type="protein sequence ID" value="CCA76566.1"/>
    <property type="molecule type" value="Genomic_DNA"/>
</dbReference>
<accession>G4TZ23</accession>
<evidence type="ECO:0000313" key="1">
    <source>
        <dbReference type="EMBL" id="CCA76566.1"/>
    </source>
</evidence>
<reference evidence="1 2" key="1">
    <citation type="journal article" date="2011" name="PLoS Pathog.">
        <title>Endophytic Life Strategies Decoded by Genome and Transcriptome Analyses of the Mutualistic Root Symbiont Piriformospora indica.</title>
        <authorList>
            <person name="Zuccaro A."/>
            <person name="Lahrmann U."/>
            <person name="Guldener U."/>
            <person name="Langen G."/>
            <person name="Pfiffi S."/>
            <person name="Biedenkopf D."/>
            <person name="Wong P."/>
            <person name="Samans B."/>
            <person name="Grimm C."/>
            <person name="Basiewicz M."/>
            <person name="Murat C."/>
            <person name="Martin F."/>
            <person name="Kogel K.H."/>
        </authorList>
    </citation>
    <scope>NUCLEOTIDE SEQUENCE [LARGE SCALE GENOMIC DNA]</scope>
    <source>
        <strain evidence="1 2">DSM 11827</strain>
    </source>
</reference>
<sequence>MAGWRWDLVAVKSFPENHYIWEE</sequence>
<name>G4TZ23_SERID</name>
<gene>
    <name evidence="1" type="ORF">PIIN_11805</name>
</gene>
<proteinExistence type="predicted"/>